<name>A0AA42AYI1_PAPNU</name>
<proteinExistence type="predicted"/>
<protein>
    <recommendedName>
        <fullName evidence="3">Pentatricopeptide repeat-containing protein</fullName>
    </recommendedName>
</protein>
<evidence type="ECO:0000313" key="2">
    <source>
        <dbReference type="Proteomes" id="UP001177140"/>
    </source>
</evidence>
<dbReference type="Proteomes" id="UP001177140">
    <property type="component" value="Unassembled WGS sequence"/>
</dbReference>
<accession>A0AA42AYI1</accession>
<organism evidence="1 2">
    <name type="scientific">Papaver nudicaule</name>
    <name type="common">Iceland poppy</name>
    <dbReference type="NCBI Taxonomy" id="74823"/>
    <lineage>
        <taxon>Eukaryota</taxon>
        <taxon>Viridiplantae</taxon>
        <taxon>Streptophyta</taxon>
        <taxon>Embryophyta</taxon>
        <taxon>Tracheophyta</taxon>
        <taxon>Spermatophyta</taxon>
        <taxon>Magnoliopsida</taxon>
        <taxon>Ranunculales</taxon>
        <taxon>Papaveraceae</taxon>
        <taxon>Papaveroideae</taxon>
        <taxon>Papaver</taxon>
    </lineage>
</organism>
<dbReference type="InterPro" id="IPR011990">
    <property type="entry name" value="TPR-like_helical_dom_sf"/>
</dbReference>
<reference evidence="1" key="1">
    <citation type="submission" date="2022-03" db="EMBL/GenBank/DDBJ databases">
        <title>A functionally conserved STORR gene fusion in Papaver species that diverged 16.8 million years ago.</title>
        <authorList>
            <person name="Catania T."/>
        </authorList>
    </citation>
    <scope>NUCLEOTIDE SEQUENCE</scope>
    <source>
        <strain evidence="1">S-191538</strain>
    </source>
</reference>
<evidence type="ECO:0000313" key="1">
    <source>
        <dbReference type="EMBL" id="MCL7043801.1"/>
    </source>
</evidence>
<keyword evidence="2" id="KW-1185">Reference proteome</keyword>
<dbReference type="AlphaFoldDB" id="A0AA42AYI1"/>
<dbReference type="EMBL" id="JAJJMA010250735">
    <property type="protein sequence ID" value="MCL7043801.1"/>
    <property type="molecule type" value="Genomic_DNA"/>
</dbReference>
<comment type="caution">
    <text evidence="1">The sequence shown here is derived from an EMBL/GenBank/DDBJ whole genome shotgun (WGS) entry which is preliminary data.</text>
</comment>
<dbReference type="PANTHER" id="PTHR47603">
    <property type="entry name" value="PPR CONTAINING-LIKE PROTEIN"/>
    <property type="match status" value="1"/>
</dbReference>
<sequence>MYRAMISQLNKSISMRIASNMASNSTSQCFLLRNSNTRMEVDWIAQCCGSCYSTMVQPWRQKLSTQKEMKPSAQVQIDNPAMQELSRDNLSVIRKREMGETVSGKDKVKFLMNTLVDLEDCKETIYSALDAWVAPEQKFPTVSLKRALIVLEKENQWHRVIQVIKWMLSKGQGTTMGTYGQLICALDKDHRPEEAHIIWSRKVGNNMHSAPKELCDLMISIYYQNNMFERLVKLFKRLEAYNRKPPGKSLVQKVADAYQRLGLPEEQKLVLEKYTYLFIEKGEEHPRKSKKATRKEVDKAGTFCIFLITVFELLKHQDYLVGEKLTGVMEWTHGVLGGFCIQCIASSLF</sequence>
<evidence type="ECO:0008006" key="3">
    <source>
        <dbReference type="Google" id="ProtNLM"/>
    </source>
</evidence>
<dbReference type="PANTHER" id="PTHR47603:SF1">
    <property type="entry name" value="PPR CONTAINING-LIKE PROTEIN"/>
    <property type="match status" value="1"/>
</dbReference>
<dbReference type="Gene3D" id="1.25.40.10">
    <property type="entry name" value="Tetratricopeptide repeat domain"/>
    <property type="match status" value="1"/>
</dbReference>
<gene>
    <name evidence="1" type="ORF">MKW94_015251</name>
</gene>